<dbReference type="EMBL" id="JAARWN010000018">
    <property type="protein sequence ID" value="MBC1937534.1"/>
    <property type="molecule type" value="Genomic_DNA"/>
</dbReference>
<evidence type="ECO:0000259" key="6">
    <source>
        <dbReference type="PROSITE" id="PS50893"/>
    </source>
</evidence>
<dbReference type="SMART" id="SM00382">
    <property type="entry name" value="AAA"/>
    <property type="match status" value="1"/>
</dbReference>
<evidence type="ECO:0000256" key="1">
    <source>
        <dbReference type="ARBA" id="ARBA00005417"/>
    </source>
</evidence>
<evidence type="ECO:0000256" key="3">
    <source>
        <dbReference type="ARBA" id="ARBA00022741"/>
    </source>
</evidence>
<keyword evidence="5" id="KW-0472">Membrane</keyword>
<dbReference type="InterPro" id="IPR017871">
    <property type="entry name" value="ABC_transporter-like_CS"/>
</dbReference>
<evidence type="ECO:0000313" key="7">
    <source>
        <dbReference type="EMBL" id="MBC1937534.1"/>
    </source>
</evidence>
<dbReference type="PROSITE" id="PS50893">
    <property type="entry name" value="ABC_TRANSPORTER_2"/>
    <property type="match status" value="1"/>
</dbReference>
<dbReference type="GO" id="GO:0016887">
    <property type="term" value="F:ATP hydrolysis activity"/>
    <property type="evidence" value="ECO:0007669"/>
    <property type="project" value="InterPro"/>
</dbReference>
<keyword evidence="5" id="KW-1133">Transmembrane helix</keyword>
<feature type="domain" description="ABC transporter" evidence="6">
    <location>
        <begin position="1"/>
        <end position="192"/>
    </location>
</feature>
<dbReference type="InterPro" id="IPR003439">
    <property type="entry name" value="ABC_transporter-like_ATP-bd"/>
</dbReference>
<evidence type="ECO:0000313" key="8">
    <source>
        <dbReference type="Proteomes" id="UP000535908"/>
    </source>
</evidence>
<feature type="transmembrane region" description="Helical" evidence="5">
    <location>
        <begin position="498"/>
        <end position="519"/>
    </location>
</feature>
<name>A0A7X0Y6N3_9LIST</name>
<dbReference type="GO" id="GO:0042626">
    <property type="term" value="F:ATPase-coupled transmembrane transporter activity"/>
    <property type="evidence" value="ECO:0007669"/>
    <property type="project" value="TreeGrafter"/>
</dbReference>
<keyword evidence="3" id="KW-0547">Nucleotide-binding</keyword>
<dbReference type="Gene3D" id="3.40.50.300">
    <property type="entry name" value="P-loop containing nucleotide triphosphate hydrolases"/>
    <property type="match status" value="1"/>
</dbReference>
<organism evidence="7 8">
    <name type="scientific">Listeria grandensis</name>
    <dbReference type="NCBI Taxonomy" id="1494963"/>
    <lineage>
        <taxon>Bacteria</taxon>
        <taxon>Bacillati</taxon>
        <taxon>Bacillota</taxon>
        <taxon>Bacilli</taxon>
        <taxon>Bacillales</taxon>
        <taxon>Listeriaceae</taxon>
        <taxon>Listeria</taxon>
    </lineage>
</organism>
<dbReference type="Proteomes" id="UP000535908">
    <property type="component" value="Unassembled WGS sequence"/>
</dbReference>
<keyword evidence="4 7" id="KW-0067">ATP-binding</keyword>
<dbReference type="CDD" id="cd00267">
    <property type="entry name" value="ABC_ATPase"/>
    <property type="match status" value="1"/>
</dbReference>
<dbReference type="Pfam" id="PF00005">
    <property type="entry name" value="ABC_tran"/>
    <property type="match status" value="1"/>
</dbReference>
<sequence length="558" mass="64855">MHIIHNGVYIIIGKNGAGKTTLAKEILKENRNTCCMMKQDDNQILEQETVLTNITMNVLSEEMVINFLKSYKLDYLLTKKSKYLSGGEKRLVNLLRVVLSEQEVLILDEPSNDLDIVIFEKVKQMIYQVARRKKVLLITHDDRFTEYEKRLTINNGKVYNEAEELITGGINFDKEKSVKREIKLKPRKTYFLYVFYLLCTALFAICLGILIMTNNEETKPTSKKGTYRLATLYSSDASLYDNKESINTLLVQSATKFNKSKFFSEEKRINEDEYLEQTIKLKSNTYKSIFFLELYNPESKEFMDIKALMIDKLRRDLKLSDDVELIIDDRSYFQDNESPSLYVPDNSLLAGETLTKVKTLGYDIKYNKTLDNQIEMEFSPILYSKVLSEIRQDNTLFTEAQVELKKEDSFYDFLAVNKLYAKKMLIKGYEPEVLNAEVNQYSSSLALIKKVLLFTGLLLLVLLILLYMYEANYRNSYSTLAFYGYDEKDIVKFRKKTYAIANFKLFSVVILVIDMGVMWVLTHSFLITTIIGVATIFYIIAYILIPKTVKYSIRKVNL</sequence>
<dbReference type="RefSeq" id="WP_185527329.1">
    <property type="nucleotide sequence ID" value="NZ_JAARWN010000018.1"/>
</dbReference>
<dbReference type="AlphaFoldDB" id="A0A7X0Y6N3"/>
<comment type="similarity">
    <text evidence="1">Belongs to the ABC transporter superfamily.</text>
</comment>
<feature type="transmembrane region" description="Helical" evidence="5">
    <location>
        <begin position="190"/>
        <end position="212"/>
    </location>
</feature>
<dbReference type="InterPro" id="IPR003593">
    <property type="entry name" value="AAA+_ATPase"/>
</dbReference>
<evidence type="ECO:0000256" key="5">
    <source>
        <dbReference type="SAM" id="Phobius"/>
    </source>
</evidence>
<reference evidence="7 8" key="1">
    <citation type="submission" date="2020-03" db="EMBL/GenBank/DDBJ databases">
        <title>Soil Listeria distribution.</title>
        <authorList>
            <person name="Liao J."/>
            <person name="Wiedmann M."/>
        </authorList>
    </citation>
    <scope>NUCLEOTIDE SEQUENCE [LARGE SCALE GENOMIC DNA]</scope>
    <source>
        <strain evidence="7 8">FSL L7-0741</strain>
    </source>
</reference>
<dbReference type="InterPro" id="IPR050095">
    <property type="entry name" value="ECF_ABC_transporter_ATP-bd"/>
</dbReference>
<dbReference type="PROSITE" id="PS00211">
    <property type="entry name" value="ABC_TRANSPORTER_1"/>
    <property type="match status" value="1"/>
</dbReference>
<keyword evidence="5" id="KW-0812">Transmembrane</keyword>
<dbReference type="GO" id="GO:0043190">
    <property type="term" value="C:ATP-binding cassette (ABC) transporter complex"/>
    <property type="evidence" value="ECO:0007669"/>
    <property type="project" value="TreeGrafter"/>
</dbReference>
<gene>
    <name evidence="7" type="ORF">HCA69_14240</name>
</gene>
<comment type="caution">
    <text evidence="7">The sequence shown here is derived from an EMBL/GenBank/DDBJ whole genome shotgun (WGS) entry which is preliminary data.</text>
</comment>
<dbReference type="InterPro" id="IPR027417">
    <property type="entry name" value="P-loop_NTPase"/>
</dbReference>
<protein>
    <submittedName>
        <fullName evidence="7">ATP-binding cassette domain-containing protein</fullName>
    </submittedName>
</protein>
<dbReference type="GO" id="GO:0005524">
    <property type="term" value="F:ATP binding"/>
    <property type="evidence" value="ECO:0007669"/>
    <property type="project" value="UniProtKB-KW"/>
</dbReference>
<keyword evidence="2" id="KW-0813">Transport</keyword>
<dbReference type="SUPFAM" id="SSF52540">
    <property type="entry name" value="P-loop containing nucleoside triphosphate hydrolases"/>
    <property type="match status" value="1"/>
</dbReference>
<feature type="transmembrane region" description="Helical" evidence="5">
    <location>
        <begin position="451"/>
        <end position="469"/>
    </location>
</feature>
<dbReference type="PANTHER" id="PTHR43553">
    <property type="entry name" value="HEAVY METAL TRANSPORTER"/>
    <property type="match status" value="1"/>
</dbReference>
<evidence type="ECO:0000256" key="2">
    <source>
        <dbReference type="ARBA" id="ARBA00022448"/>
    </source>
</evidence>
<feature type="transmembrane region" description="Helical" evidence="5">
    <location>
        <begin position="525"/>
        <end position="545"/>
    </location>
</feature>
<accession>A0A7X0Y6N3</accession>
<proteinExistence type="inferred from homology"/>
<evidence type="ECO:0000256" key="4">
    <source>
        <dbReference type="ARBA" id="ARBA00022840"/>
    </source>
</evidence>